<evidence type="ECO:0000313" key="3">
    <source>
        <dbReference type="Proteomes" id="UP000184330"/>
    </source>
</evidence>
<sequence>MRFTQLLMAFAVTFASSAMAREDKFFCRVEARQLERGVDFKDDENRFECKGVDDKSPFCCKYSEHDDHGAKRLECKAADLNDHGSTE</sequence>
<protein>
    <submittedName>
        <fullName evidence="2">Uncharacterized protein</fullName>
    </submittedName>
</protein>
<feature type="signal peptide" evidence="1">
    <location>
        <begin position="1"/>
        <end position="20"/>
    </location>
</feature>
<name>A0A1L7XHQ3_9HELO</name>
<keyword evidence="3" id="KW-1185">Reference proteome</keyword>
<keyword evidence="1" id="KW-0732">Signal</keyword>
<dbReference type="AlphaFoldDB" id="A0A1L7XHQ3"/>
<dbReference type="OrthoDB" id="10456903at2759"/>
<evidence type="ECO:0000256" key="1">
    <source>
        <dbReference type="SAM" id="SignalP"/>
    </source>
</evidence>
<dbReference type="Proteomes" id="UP000184330">
    <property type="component" value="Unassembled WGS sequence"/>
</dbReference>
<organism evidence="2 3">
    <name type="scientific">Phialocephala subalpina</name>
    <dbReference type="NCBI Taxonomy" id="576137"/>
    <lineage>
        <taxon>Eukaryota</taxon>
        <taxon>Fungi</taxon>
        <taxon>Dikarya</taxon>
        <taxon>Ascomycota</taxon>
        <taxon>Pezizomycotina</taxon>
        <taxon>Leotiomycetes</taxon>
        <taxon>Helotiales</taxon>
        <taxon>Mollisiaceae</taxon>
        <taxon>Phialocephala</taxon>
        <taxon>Phialocephala fortinii species complex</taxon>
    </lineage>
</organism>
<gene>
    <name evidence="2" type="ORF">PAC_14471</name>
</gene>
<proteinExistence type="predicted"/>
<feature type="chain" id="PRO_5013222287" evidence="1">
    <location>
        <begin position="21"/>
        <end position="87"/>
    </location>
</feature>
<accession>A0A1L7XHQ3</accession>
<reference evidence="2 3" key="1">
    <citation type="submission" date="2016-03" db="EMBL/GenBank/DDBJ databases">
        <authorList>
            <person name="Ploux O."/>
        </authorList>
    </citation>
    <scope>NUCLEOTIDE SEQUENCE [LARGE SCALE GENOMIC DNA]</scope>
    <source>
        <strain evidence="2 3">UAMH 11012</strain>
    </source>
</reference>
<evidence type="ECO:0000313" key="2">
    <source>
        <dbReference type="EMBL" id="CZR64573.1"/>
    </source>
</evidence>
<dbReference type="EMBL" id="FJOG01000027">
    <property type="protein sequence ID" value="CZR64573.1"/>
    <property type="molecule type" value="Genomic_DNA"/>
</dbReference>